<keyword evidence="1" id="KW-0812">Transmembrane</keyword>
<feature type="transmembrane region" description="Helical" evidence="1">
    <location>
        <begin position="847"/>
        <end position="869"/>
    </location>
</feature>
<feature type="transmembrane region" description="Helical" evidence="1">
    <location>
        <begin position="1371"/>
        <end position="1396"/>
    </location>
</feature>
<name>A0A1Q9CX27_SYMMI</name>
<feature type="transmembrane region" description="Helical" evidence="1">
    <location>
        <begin position="984"/>
        <end position="1007"/>
    </location>
</feature>
<dbReference type="OrthoDB" id="410532at2759"/>
<feature type="transmembrane region" description="Helical" evidence="1">
    <location>
        <begin position="1135"/>
        <end position="1151"/>
    </location>
</feature>
<dbReference type="OMA" id="CAMNHIN"/>
<feature type="transmembrane region" description="Helical" evidence="1">
    <location>
        <begin position="1203"/>
        <end position="1225"/>
    </location>
</feature>
<feature type="transmembrane region" description="Helical" evidence="1">
    <location>
        <begin position="1019"/>
        <end position="1046"/>
    </location>
</feature>
<feature type="transmembrane region" description="Helical" evidence="1">
    <location>
        <begin position="1171"/>
        <end position="1191"/>
    </location>
</feature>
<feature type="transmembrane region" description="Helical" evidence="1">
    <location>
        <begin position="1237"/>
        <end position="1255"/>
    </location>
</feature>
<comment type="caution">
    <text evidence="2">The sequence shown here is derived from an EMBL/GenBank/DDBJ whole genome shotgun (WGS) entry which is preliminary data.</text>
</comment>
<evidence type="ECO:0000313" key="2">
    <source>
        <dbReference type="EMBL" id="OLP87480.1"/>
    </source>
</evidence>
<reference evidence="2 3" key="1">
    <citation type="submission" date="2016-02" db="EMBL/GenBank/DDBJ databases">
        <title>Genome analysis of coral dinoflagellate symbionts highlights evolutionary adaptations to a symbiotic lifestyle.</title>
        <authorList>
            <person name="Aranda M."/>
            <person name="Li Y."/>
            <person name="Liew Y.J."/>
            <person name="Baumgarten S."/>
            <person name="Simakov O."/>
            <person name="Wilson M."/>
            <person name="Piel J."/>
            <person name="Ashoor H."/>
            <person name="Bougouffa S."/>
            <person name="Bajic V.B."/>
            <person name="Ryu T."/>
            <person name="Ravasi T."/>
            <person name="Bayer T."/>
            <person name="Micklem G."/>
            <person name="Kim H."/>
            <person name="Bhak J."/>
            <person name="Lajeunesse T.C."/>
            <person name="Voolstra C.R."/>
        </authorList>
    </citation>
    <scope>NUCLEOTIDE SEQUENCE [LARGE SCALE GENOMIC DNA]</scope>
    <source>
        <strain evidence="2 3">CCMP2467</strain>
    </source>
</reference>
<evidence type="ECO:0000313" key="3">
    <source>
        <dbReference type="Proteomes" id="UP000186817"/>
    </source>
</evidence>
<evidence type="ECO:0000256" key="1">
    <source>
        <dbReference type="SAM" id="Phobius"/>
    </source>
</evidence>
<proteinExistence type="predicted"/>
<protein>
    <submittedName>
        <fullName evidence="2">Uncharacterized protein</fullName>
    </submittedName>
</protein>
<keyword evidence="3" id="KW-1185">Reference proteome</keyword>
<keyword evidence="1" id="KW-1133">Transmembrane helix</keyword>
<sequence>MSDNVSNLEKLYKETELKGQVELTEDAKSRFTQQCAVTCKRVTVLRRFTQQCAVTCKRVTVLRRFTQQCAVTCKRVTVLRRFTQQCAVTCKRVTVLRRFTQQCAVTCKRVTVLRRFTQQCAVTCKRVTVLRRFTQQCAVTCKRVTVLRRFTQQCAVTCKRVTVLRRFTQQCAVTCKRVTVLRRFTQQCAVTCKRVTVLRRFTQQCAVTCKRVTVLRRFTQQCAVTCKRVTVLRRFTQQCAVTCKRVTVLRRFTQQCAVTCKRVTVLRRFTQQCAVTCKRVTVLRRFTQQCAVTCKRVTVLRRFTQQCAVTCKRVTVLRRFTQQCAVTCKRVTVLRRFTQQCAVTCKRVTVLRRFTQQCAVTCKRVTVLRRFTQQCAVTCKRVTVLRRFTQQCAVTCKRVTVLRRFTQQCAVTCKRVTVLRRFTQQCAVTCKRVTVLRRFTQQCAVTCKRVTVLRRFTQQCAVTCKRVTVLRRFTQQCAVTCKRVTVLRRFTQQCAVTCKRVTVLRRFTQQCAVTCKRVTVLRRFTQQCAVTCKRVTVLRRFTQQCAVTCKRVTVLRRFTQQCAVTCKRVTVLRRFTQQCAVTCKRVTVLRRFTQQCAVTCKRVTVLRRFTQQCAVTCKRVTVLRRFTQQCAVTCKRVTVLRRFTQQCAVTCKRVTVLRRFTQQCAVTCKRVTVLRRFTQQCAVTRKCEPPVRLQMWFKSHRLVSQVRLCAAPGAPSWIFTGSLTHFYFEKASDCNHIVWNPSHFLIDVLLMAPWRPEPQPIPNIDVDDVEVSPTRRLSVTSLASDITLDLIRGVALEMCLQNFGLHFGTGQRSAALARKGFELSQHTNQIAAFISHDWRTSRFSKTVALLIAFNSIYAALAALLLNMVMCGLLCLDRLPGGWPTASASTYCVFYLVLIFWQRIRRCFCCRSILVFLDRLCIAQHDEDLKRRGILGLAAFLGKSQRLIILWSPRYFSRLWCTFEIASWLKDEEVKPVEFVPVSMAMLLWSVALLEVFIWWIFQFYVYIETDNVTLGFQGAIGVIATVLAFLLPAFLVAIPAQFYFGILHMREVLKLKQQTTSFSIREADCSCCAMNHINPATGETILCDRALVFQTLRRWYTRTGDPDTCLDRFDALVREQLSVSVLQTLGSGAPTLRYVLAMLCAAPLAQLPQYLSMGLRESRGRGMGKWLLDWCKFPALALFMFGVAFSAWRKGALWSRAPLCVAIPTLQCLVVFCAAAFWIPYEAVKLSTGDGQFFEAIPLACMWIILVLLYIRLYPSVALRGPWKSFWLPRSRMAECEREEGGRYLQMESEGIGDLDDVDEGPQLNFCQRCGIRLLCLVLTCYFLPMLSFIPLALFGGIQMPSPWEKGYNKEAPLASIPSAEMPTGRWYWNLPLVTCILLFLPTGIVAVLYQLKMRTIRQQRMSHGLAPDCV</sequence>
<feature type="transmembrane region" description="Helical" evidence="1">
    <location>
        <begin position="881"/>
        <end position="900"/>
    </location>
</feature>
<dbReference type="Proteomes" id="UP000186817">
    <property type="component" value="Unassembled WGS sequence"/>
</dbReference>
<keyword evidence="1" id="KW-0472">Membrane</keyword>
<dbReference type="EMBL" id="LSRX01000858">
    <property type="protein sequence ID" value="OLP87480.1"/>
    <property type="molecule type" value="Genomic_DNA"/>
</dbReference>
<organism evidence="2 3">
    <name type="scientific">Symbiodinium microadriaticum</name>
    <name type="common">Dinoflagellate</name>
    <name type="synonym">Zooxanthella microadriatica</name>
    <dbReference type="NCBI Taxonomy" id="2951"/>
    <lineage>
        <taxon>Eukaryota</taxon>
        <taxon>Sar</taxon>
        <taxon>Alveolata</taxon>
        <taxon>Dinophyceae</taxon>
        <taxon>Suessiales</taxon>
        <taxon>Symbiodiniaceae</taxon>
        <taxon>Symbiodinium</taxon>
    </lineage>
</organism>
<feature type="transmembrane region" description="Helical" evidence="1">
    <location>
        <begin position="1318"/>
        <end position="1342"/>
    </location>
</feature>
<gene>
    <name evidence="2" type="ORF">AK812_SmicGene31269</name>
</gene>
<accession>A0A1Q9CX27</accession>